<keyword evidence="5" id="KW-0732">Signal</keyword>
<keyword evidence="7" id="KW-1185">Reference proteome</keyword>
<keyword evidence="4" id="KW-0611">Plant defense</keyword>
<accession>A0A2G5C2K7</accession>
<comment type="similarity">
    <text evidence="1">Belongs to the DEFL family.</text>
</comment>
<evidence type="ECO:0000256" key="4">
    <source>
        <dbReference type="ARBA" id="ARBA00022821"/>
    </source>
</evidence>
<evidence type="ECO:0000256" key="1">
    <source>
        <dbReference type="ARBA" id="ARBA00006722"/>
    </source>
</evidence>
<keyword evidence="3" id="KW-0295">Fungicide</keyword>
<keyword evidence="2" id="KW-0929">Antimicrobial</keyword>
<proteinExistence type="inferred from homology"/>
<evidence type="ECO:0000256" key="3">
    <source>
        <dbReference type="ARBA" id="ARBA00022577"/>
    </source>
</evidence>
<protein>
    <recommendedName>
        <fullName evidence="8">Knottin scorpion toxin-like domain-containing protein</fullName>
    </recommendedName>
</protein>
<evidence type="ECO:0008006" key="8">
    <source>
        <dbReference type="Google" id="ProtNLM"/>
    </source>
</evidence>
<organism evidence="6 7">
    <name type="scientific">Aquilegia coerulea</name>
    <name type="common">Rocky mountain columbine</name>
    <dbReference type="NCBI Taxonomy" id="218851"/>
    <lineage>
        <taxon>Eukaryota</taxon>
        <taxon>Viridiplantae</taxon>
        <taxon>Streptophyta</taxon>
        <taxon>Embryophyta</taxon>
        <taxon>Tracheophyta</taxon>
        <taxon>Spermatophyta</taxon>
        <taxon>Magnoliopsida</taxon>
        <taxon>Ranunculales</taxon>
        <taxon>Ranunculaceae</taxon>
        <taxon>Thalictroideae</taxon>
        <taxon>Aquilegia</taxon>
    </lineage>
</organism>
<reference evidence="6 7" key="1">
    <citation type="submission" date="2017-09" db="EMBL/GenBank/DDBJ databases">
        <title>WGS assembly of Aquilegia coerulea Goldsmith.</title>
        <authorList>
            <person name="Hodges S."/>
            <person name="Kramer E."/>
            <person name="Nordborg M."/>
            <person name="Tomkins J."/>
            <person name="Borevitz J."/>
            <person name="Derieg N."/>
            <person name="Yan J."/>
            <person name="Mihaltcheva S."/>
            <person name="Hayes R.D."/>
            <person name="Rokhsar D."/>
        </authorList>
    </citation>
    <scope>NUCLEOTIDE SEQUENCE [LARGE SCALE GENOMIC DNA]</scope>
    <source>
        <strain evidence="7">cv. Goldsmith</strain>
    </source>
</reference>
<evidence type="ECO:0000313" key="6">
    <source>
        <dbReference type="EMBL" id="PIA25485.1"/>
    </source>
</evidence>
<dbReference type="EMBL" id="KZ305129">
    <property type="protein sequence ID" value="PIA25485.1"/>
    <property type="molecule type" value="Genomic_DNA"/>
</dbReference>
<feature type="chain" id="PRO_5013680268" description="Knottin scorpion toxin-like domain-containing protein" evidence="5">
    <location>
        <begin position="24"/>
        <end position="76"/>
    </location>
</feature>
<dbReference type="Proteomes" id="UP000230069">
    <property type="component" value="Unassembled WGS sequence"/>
</dbReference>
<feature type="signal peptide" evidence="5">
    <location>
        <begin position="1"/>
        <end position="23"/>
    </location>
</feature>
<dbReference type="Pfam" id="PF07333">
    <property type="entry name" value="SLR1-BP"/>
    <property type="match status" value="1"/>
</dbReference>
<name>A0A2G5C2K7_AQUCA</name>
<evidence type="ECO:0000256" key="2">
    <source>
        <dbReference type="ARBA" id="ARBA00022529"/>
    </source>
</evidence>
<evidence type="ECO:0000256" key="5">
    <source>
        <dbReference type="SAM" id="SignalP"/>
    </source>
</evidence>
<dbReference type="GO" id="GO:0031640">
    <property type="term" value="P:killing of cells of another organism"/>
    <property type="evidence" value="ECO:0007669"/>
    <property type="project" value="UniProtKB-KW"/>
</dbReference>
<evidence type="ECO:0000313" key="7">
    <source>
        <dbReference type="Proteomes" id="UP000230069"/>
    </source>
</evidence>
<gene>
    <name evidence="6" type="ORF">AQUCO_11300005v1</name>
</gene>
<dbReference type="InterPro" id="IPR010851">
    <property type="entry name" value="DEFL"/>
</dbReference>
<dbReference type="AlphaFoldDB" id="A0A2G5C2K7"/>
<dbReference type="OrthoDB" id="10422135at2759"/>
<sequence>MKNFSAFALFLILSICLFTGLEGRHSDEQCSDPFVLNGRCTARRCALQCLARHKHIDVGECFSEPPNTCMCIYPCD</sequence>
<dbReference type="InParanoid" id="A0A2G5C2K7"/>
<dbReference type="GO" id="GO:0050832">
    <property type="term" value="P:defense response to fungus"/>
    <property type="evidence" value="ECO:0007669"/>
    <property type="project" value="UniProtKB-KW"/>
</dbReference>